<evidence type="ECO:0000259" key="1">
    <source>
        <dbReference type="Pfam" id="PF01936"/>
    </source>
</evidence>
<evidence type="ECO:0000313" key="3">
    <source>
        <dbReference type="Proteomes" id="UP000177371"/>
    </source>
</evidence>
<dbReference type="AlphaFoldDB" id="A0A1F4UXI7"/>
<dbReference type="Pfam" id="PF01936">
    <property type="entry name" value="NYN"/>
    <property type="match status" value="1"/>
</dbReference>
<comment type="caution">
    <text evidence="2">The sequence shown here is derived from an EMBL/GenBank/DDBJ whole genome shotgun (WGS) entry which is preliminary data.</text>
</comment>
<dbReference type="PANTHER" id="PTHR35458">
    <property type="entry name" value="SLR0755 PROTEIN"/>
    <property type="match status" value="1"/>
</dbReference>
<reference evidence="2 3" key="1">
    <citation type="journal article" date="2016" name="Nat. Commun.">
        <title>Thousands of microbial genomes shed light on interconnected biogeochemical processes in an aquifer system.</title>
        <authorList>
            <person name="Anantharaman K."/>
            <person name="Brown C.T."/>
            <person name="Hug L.A."/>
            <person name="Sharon I."/>
            <person name="Castelle C.J."/>
            <person name="Probst A.J."/>
            <person name="Thomas B.C."/>
            <person name="Singh A."/>
            <person name="Wilkins M.J."/>
            <person name="Karaoz U."/>
            <person name="Brodie E.L."/>
            <person name="Williams K.H."/>
            <person name="Hubbard S.S."/>
            <person name="Banfield J.F."/>
        </authorList>
    </citation>
    <scope>NUCLEOTIDE SEQUENCE [LARGE SCALE GENOMIC DNA]</scope>
</reference>
<evidence type="ECO:0000313" key="2">
    <source>
        <dbReference type="EMBL" id="OGC49654.1"/>
    </source>
</evidence>
<name>A0A1F4UXI7_UNCKA</name>
<organism evidence="2 3">
    <name type="scientific">candidate division WWE3 bacterium RBG_16_37_10</name>
    <dbReference type="NCBI Taxonomy" id="1802610"/>
    <lineage>
        <taxon>Bacteria</taxon>
        <taxon>Katanobacteria</taxon>
    </lineage>
</organism>
<dbReference type="InterPro" id="IPR021139">
    <property type="entry name" value="NYN"/>
</dbReference>
<dbReference type="GO" id="GO:0004540">
    <property type="term" value="F:RNA nuclease activity"/>
    <property type="evidence" value="ECO:0007669"/>
    <property type="project" value="InterPro"/>
</dbReference>
<dbReference type="CDD" id="cd10911">
    <property type="entry name" value="PIN_LabA"/>
    <property type="match status" value="1"/>
</dbReference>
<dbReference type="Proteomes" id="UP000177371">
    <property type="component" value="Unassembled WGS sequence"/>
</dbReference>
<accession>A0A1F4UXI7</accession>
<dbReference type="InterPro" id="IPR047140">
    <property type="entry name" value="LabA"/>
</dbReference>
<feature type="domain" description="NYN" evidence="1">
    <location>
        <begin position="10"/>
        <end position="157"/>
    </location>
</feature>
<dbReference type="STRING" id="1802610.A2W32_04940"/>
<dbReference type="PANTHER" id="PTHR35458:SF8">
    <property type="entry name" value="SLR0650 PROTEIN"/>
    <property type="match status" value="1"/>
</dbReference>
<sequence>MINAKHLEQRVGVFVDVQNMYYSAKNLFQAKVNFGKVLFDAVSGRKLIRAFAYVIKADVGAEKDFFDALEKIGFEVRTKELQIFYGGDKKGDWDVGLCMDAVRLIPKIDVLVLVSGDGDYSDLIEYSKSQGVRTEAFAFGQTASGRLLERVDEYTDMSKYSAKYLIRARKAGNVPEEKPQGGDYNSQSQ</sequence>
<proteinExistence type="predicted"/>
<dbReference type="Gene3D" id="3.40.50.1010">
    <property type="entry name" value="5'-nuclease"/>
    <property type="match status" value="1"/>
</dbReference>
<dbReference type="EMBL" id="MEUT01000046">
    <property type="protein sequence ID" value="OGC49654.1"/>
    <property type="molecule type" value="Genomic_DNA"/>
</dbReference>
<protein>
    <recommendedName>
        <fullName evidence="1">NYN domain-containing protein</fullName>
    </recommendedName>
</protein>
<gene>
    <name evidence="2" type="ORF">A2W32_04940</name>
</gene>